<keyword evidence="3" id="KW-0106">Calcium</keyword>
<dbReference type="AlphaFoldDB" id="A0A814MIC0"/>
<reference evidence="6" key="1">
    <citation type="submission" date="2021-02" db="EMBL/GenBank/DDBJ databases">
        <authorList>
            <person name="Nowell W R."/>
        </authorList>
    </citation>
    <scope>NUCLEOTIDE SEQUENCE</scope>
    <source>
        <strain evidence="6">Ploen Becks lab</strain>
    </source>
</reference>
<comment type="similarity">
    <text evidence="1">Belongs to the annexin family.</text>
</comment>
<comment type="caution">
    <text evidence="6">The sequence shown here is derived from an EMBL/GenBank/DDBJ whole genome shotgun (WGS) entry which is preliminary data.</text>
</comment>
<keyword evidence="2" id="KW-0677">Repeat</keyword>
<evidence type="ECO:0008006" key="8">
    <source>
        <dbReference type="Google" id="ProtNLM"/>
    </source>
</evidence>
<dbReference type="InterPro" id="IPR018502">
    <property type="entry name" value="Annexin_repeat"/>
</dbReference>
<dbReference type="OrthoDB" id="37886at2759"/>
<dbReference type="GO" id="GO:0005544">
    <property type="term" value="F:calcium-dependent phospholipid binding"/>
    <property type="evidence" value="ECO:0007669"/>
    <property type="project" value="UniProtKB-KW"/>
</dbReference>
<organism evidence="6 7">
    <name type="scientific">Brachionus calyciflorus</name>
    <dbReference type="NCBI Taxonomy" id="104777"/>
    <lineage>
        <taxon>Eukaryota</taxon>
        <taxon>Metazoa</taxon>
        <taxon>Spiralia</taxon>
        <taxon>Gnathifera</taxon>
        <taxon>Rotifera</taxon>
        <taxon>Eurotatoria</taxon>
        <taxon>Monogononta</taxon>
        <taxon>Pseudotrocha</taxon>
        <taxon>Ploima</taxon>
        <taxon>Brachionidae</taxon>
        <taxon>Brachionus</taxon>
    </lineage>
</organism>
<dbReference type="EMBL" id="CAJNOC010006392">
    <property type="protein sequence ID" value="CAF1076888.1"/>
    <property type="molecule type" value="Genomic_DNA"/>
</dbReference>
<accession>A0A814MIC0</accession>
<dbReference type="PANTHER" id="PTHR10502">
    <property type="entry name" value="ANNEXIN"/>
    <property type="match status" value="1"/>
</dbReference>
<keyword evidence="7" id="KW-1185">Reference proteome</keyword>
<dbReference type="Pfam" id="PF00191">
    <property type="entry name" value="Annexin"/>
    <property type="match status" value="1"/>
</dbReference>
<dbReference type="InterPro" id="IPR037104">
    <property type="entry name" value="Annexin_sf"/>
</dbReference>
<proteinExistence type="inferred from homology"/>
<evidence type="ECO:0000313" key="6">
    <source>
        <dbReference type="EMBL" id="CAF1076888.1"/>
    </source>
</evidence>
<dbReference type="GO" id="GO:0005634">
    <property type="term" value="C:nucleus"/>
    <property type="evidence" value="ECO:0007669"/>
    <property type="project" value="TreeGrafter"/>
</dbReference>
<name>A0A814MIC0_9BILA</name>
<dbReference type="PROSITE" id="PS51897">
    <property type="entry name" value="ANNEXIN_2"/>
    <property type="match status" value="1"/>
</dbReference>
<protein>
    <recommendedName>
        <fullName evidence="8">Annexin</fullName>
    </recommendedName>
</protein>
<dbReference type="PRINTS" id="PR00196">
    <property type="entry name" value="ANNEXIN"/>
</dbReference>
<dbReference type="SUPFAM" id="SSF47874">
    <property type="entry name" value="Annexin"/>
    <property type="match status" value="1"/>
</dbReference>
<dbReference type="GO" id="GO:0005737">
    <property type="term" value="C:cytoplasm"/>
    <property type="evidence" value="ECO:0007669"/>
    <property type="project" value="TreeGrafter"/>
</dbReference>
<evidence type="ECO:0000256" key="1">
    <source>
        <dbReference type="ARBA" id="ARBA00007831"/>
    </source>
</evidence>
<evidence type="ECO:0000256" key="4">
    <source>
        <dbReference type="ARBA" id="ARBA00023216"/>
    </source>
</evidence>
<gene>
    <name evidence="6" type="ORF">OXX778_LOCUS20004</name>
</gene>
<dbReference type="InterPro" id="IPR001464">
    <property type="entry name" value="Annexin"/>
</dbReference>
<dbReference type="FunFam" id="1.10.220.10:FF:000002">
    <property type="entry name" value="Annexin"/>
    <property type="match status" value="1"/>
</dbReference>
<dbReference type="GO" id="GO:0005509">
    <property type="term" value="F:calcium ion binding"/>
    <property type="evidence" value="ECO:0007669"/>
    <property type="project" value="InterPro"/>
</dbReference>
<evidence type="ECO:0000256" key="2">
    <source>
        <dbReference type="ARBA" id="ARBA00022737"/>
    </source>
</evidence>
<evidence type="ECO:0000256" key="5">
    <source>
        <dbReference type="ARBA" id="ARBA00023302"/>
    </source>
</evidence>
<evidence type="ECO:0000313" key="7">
    <source>
        <dbReference type="Proteomes" id="UP000663879"/>
    </source>
</evidence>
<keyword evidence="4" id="KW-0041">Annexin</keyword>
<dbReference type="SMART" id="SM00335">
    <property type="entry name" value="ANX"/>
    <property type="match status" value="1"/>
</dbReference>
<evidence type="ECO:0000256" key="3">
    <source>
        <dbReference type="ARBA" id="ARBA00022837"/>
    </source>
</evidence>
<sequence>MLIALLEPIDDYEPRKLREAMKGFVFGKNLEKDIEGECNGNLGRILRSLASAGRSTSHKIDQSLAKKEAQELYDAGEGKFGTDESEFIRILCTRPFPQLNATFEEYRKISKNDIEKAIKKEMSGDLEKACLAIVKACRNRPGYYAE</sequence>
<keyword evidence="5" id="KW-0111">Calcium/phospholipid-binding</keyword>
<dbReference type="GO" id="GO:0005886">
    <property type="term" value="C:plasma membrane"/>
    <property type="evidence" value="ECO:0007669"/>
    <property type="project" value="TreeGrafter"/>
</dbReference>
<dbReference type="Gene3D" id="1.10.220.10">
    <property type="entry name" value="Annexin"/>
    <property type="match status" value="1"/>
</dbReference>
<dbReference type="Proteomes" id="UP000663879">
    <property type="component" value="Unassembled WGS sequence"/>
</dbReference>
<dbReference type="GO" id="GO:0001786">
    <property type="term" value="F:phosphatidylserine binding"/>
    <property type="evidence" value="ECO:0007669"/>
    <property type="project" value="TreeGrafter"/>
</dbReference>
<dbReference type="GO" id="GO:0012506">
    <property type="term" value="C:vesicle membrane"/>
    <property type="evidence" value="ECO:0007669"/>
    <property type="project" value="TreeGrafter"/>
</dbReference>
<dbReference type="PANTHER" id="PTHR10502:SF102">
    <property type="entry name" value="ANNEXIN B11"/>
    <property type="match status" value="1"/>
</dbReference>